<evidence type="ECO:0000256" key="3">
    <source>
        <dbReference type="ARBA" id="ARBA00004763"/>
    </source>
</evidence>
<keyword evidence="7 12" id="KW-0808">Transferase</keyword>
<dbReference type="InterPro" id="IPR011005">
    <property type="entry name" value="Dihydropteroate_synth-like_sf"/>
</dbReference>
<comment type="catalytic activity">
    <reaction evidence="1">
        <text>(7,8-dihydropterin-6-yl)methyl diphosphate + 4-aminobenzoate = 7,8-dihydropteroate + diphosphate</text>
        <dbReference type="Rhea" id="RHEA:19949"/>
        <dbReference type="ChEBI" id="CHEBI:17836"/>
        <dbReference type="ChEBI" id="CHEBI:17839"/>
        <dbReference type="ChEBI" id="CHEBI:33019"/>
        <dbReference type="ChEBI" id="CHEBI:72950"/>
        <dbReference type="EC" id="2.5.1.15"/>
    </reaction>
</comment>
<name>A0A7H2BKF5_9MICC</name>
<dbReference type="FunFam" id="3.20.20.20:FF:000006">
    <property type="entry name" value="Dihydropteroate synthase"/>
    <property type="match status" value="1"/>
</dbReference>
<dbReference type="PANTHER" id="PTHR20941">
    <property type="entry name" value="FOLATE SYNTHESIS PROTEINS"/>
    <property type="match status" value="1"/>
</dbReference>
<proteinExistence type="inferred from homology"/>
<evidence type="ECO:0000256" key="12">
    <source>
        <dbReference type="RuleBase" id="RU361205"/>
    </source>
</evidence>
<dbReference type="GO" id="GO:0046872">
    <property type="term" value="F:metal ion binding"/>
    <property type="evidence" value="ECO:0007669"/>
    <property type="project" value="UniProtKB-KW"/>
</dbReference>
<dbReference type="GO" id="GO:0004156">
    <property type="term" value="F:dihydropteroate synthase activity"/>
    <property type="evidence" value="ECO:0007669"/>
    <property type="project" value="UniProtKB-EC"/>
</dbReference>
<dbReference type="PANTHER" id="PTHR20941:SF1">
    <property type="entry name" value="FOLIC ACID SYNTHESIS PROTEIN FOL1"/>
    <property type="match status" value="1"/>
</dbReference>
<dbReference type="InterPro" id="IPR045031">
    <property type="entry name" value="DHP_synth-like"/>
</dbReference>
<dbReference type="PROSITE" id="PS00792">
    <property type="entry name" value="DHPS_1"/>
    <property type="match status" value="1"/>
</dbReference>
<evidence type="ECO:0000259" key="13">
    <source>
        <dbReference type="PROSITE" id="PS50972"/>
    </source>
</evidence>
<dbReference type="Proteomes" id="UP000516421">
    <property type="component" value="Chromosome"/>
</dbReference>
<evidence type="ECO:0000256" key="4">
    <source>
        <dbReference type="ARBA" id="ARBA00009503"/>
    </source>
</evidence>
<dbReference type="NCBIfam" id="TIGR01496">
    <property type="entry name" value="DHPS"/>
    <property type="match status" value="1"/>
</dbReference>
<accession>A0A7H2BKF5</accession>
<evidence type="ECO:0000256" key="10">
    <source>
        <dbReference type="ARBA" id="ARBA00022909"/>
    </source>
</evidence>
<dbReference type="RefSeq" id="WP_190617749.1">
    <property type="nucleotide sequence ID" value="NZ_CP061538.1"/>
</dbReference>
<dbReference type="GO" id="GO:0005829">
    <property type="term" value="C:cytosol"/>
    <property type="evidence" value="ECO:0007669"/>
    <property type="project" value="TreeGrafter"/>
</dbReference>
<dbReference type="CDD" id="cd00739">
    <property type="entry name" value="DHPS"/>
    <property type="match status" value="1"/>
</dbReference>
<evidence type="ECO:0000313" key="14">
    <source>
        <dbReference type="EMBL" id="QNV40151.1"/>
    </source>
</evidence>
<dbReference type="UniPathway" id="UPA00077">
    <property type="reaction ID" value="UER00156"/>
</dbReference>
<evidence type="ECO:0000256" key="6">
    <source>
        <dbReference type="ARBA" id="ARBA00016919"/>
    </source>
</evidence>
<evidence type="ECO:0000313" key="15">
    <source>
        <dbReference type="Proteomes" id="UP000516421"/>
    </source>
</evidence>
<comment type="similarity">
    <text evidence="4 12">Belongs to the DHPS family.</text>
</comment>
<keyword evidence="10 12" id="KW-0289">Folate biosynthesis</keyword>
<dbReference type="EC" id="2.5.1.15" evidence="5 12"/>
<dbReference type="Gene3D" id="3.20.20.20">
    <property type="entry name" value="Dihydropteroate synthase-like"/>
    <property type="match status" value="1"/>
</dbReference>
<dbReference type="PROSITE" id="PS50972">
    <property type="entry name" value="PTERIN_BINDING"/>
    <property type="match status" value="1"/>
</dbReference>
<evidence type="ECO:0000256" key="7">
    <source>
        <dbReference type="ARBA" id="ARBA00022679"/>
    </source>
</evidence>
<gene>
    <name evidence="14" type="primary">folP</name>
    <name evidence="14" type="ORF">IDM48_01480</name>
</gene>
<comment type="cofactor">
    <cofactor evidence="2 12">
        <name>Mg(2+)</name>
        <dbReference type="ChEBI" id="CHEBI:18420"/>
    </cofactor>
</comment>
<evidence type="ECO:0000256" key="5">
    <source>
        <dbReference type="ARBA" id="ARBA00012458"/>
    </source>
</evidence>
<dbReference type="GO" id="GO:0046656">
    <property type="term" value="P:folic acid biosynthetic process"/>
    <property type="evidence" value="ECO:0007669"/>
    <property type="project" value="UniProtKB-KW"/>
</dbReference>
<evidence type="ECO:0000256" key="1">
    <source>
        <dbReference type="ARBA" id="ARBA00000012"/>
    </source>
</evidence>
<feature type="domain" description="Pterin-binding" evidence="13">
    <location>
        <begin position="19"/>
        <end position="284"/>
    </location>
</feature>
<sequence length="295" mass="31962">MMENIRGWGSYENLPADRTLVMGILNVTPDSFSDGGQHYGVEDAVAHARQMITDGADIIDVGGESTRPGSVRITPEEEQRRILPVIRELAKMGAVMSVDTLNPETARASIEAGAHIINDVSGMSLRDDMIAVAADLQVPYILMHARGDSNTMDSKAVYEDTVSEICEELTTLRRRLLDGGVKPENIIIDPGLGFAKAGDQDWELLAGIDRLKELGHPVLIAGSRKRFVAALLDAEDDRRAQSPGHHRSPADRDGATTTISTISAQQGAWAVRVHNVQPTADAIAVVETLRRVAEK</sequence>
<keyword evidence="8 12" id="KW-0479">Metal-binding</keyword>
<dbReference type="InterPro" id="IPR000489">
    <property type="entry name" value="Pterin-binding_dom"/>
</dbReference>
<evidence type="ECO:0000256" key="9">
    <source>
        <dbReference type="ARBA" id="ARBA00022842"/>
    </source>
</evidence>
<dbReference type="Pfam" id="PF00809">
    <property type="entry name" value="Pterin_bind"/>
    <property type="match status" value="1"/>
</dbReference>
<dbReference type="PROSITE" id="PS00793">
    <property type="entry name" value="DHPS_2"/>
    <property type="match status" value="1"/>
</dbReference>
<comment type="pathway">
    <text evidence="3 12">Cofactor biosynthesis; tetrahydrofolate biosynthesis; 7,8-dihydrofolate from 2-amino-4-hydroxy-6-hydroxymethyl-7,8-dihydropteridine diphosphate and 4-aminobenzoate: step 1/2.</text>
</comment>
<evidence type="ECO:0000256" key="11">
    <source>
        <dbReference type="ARBA" id="ARBA00030193"/>
    </source>
</evidence>
<dbReference type="GO" id="GO:0046654">
    <property type="term" value="P:tetrahydrofolate biosynthetic process"/>
    <property type="evidence" value="ECO:0007669"/>
    <property type="project" value="UniProtKB-UniPathway"/>
</dbReference>
<dbReference type="AlphaFoldDB" id="A0A7H2BKF5"/>
<protein>
    <recommendedName>
        <fullName evidence="6 12">Dihydropteroate synthase</fullName>
        <shortName evidence="12">DHPS</shortName>
        <ecNumber evidence="5 12">2.5.1.15</ecNumber>
    </recommendedName>
    <alternativeName>
        <fullName evidence="11 12">Dihydropteroate pyrophosphorylase</fullName>
    </alternativeName>
</protein>
<keyword evidence="9 12" id="KW-0460">Magnesium</keyword>
<dbReference type="InterPro" id="IPR006390">
    <property type="entry name" value="DHP_synth_dom"/>
</dbReference>
<comment type="function">
    <text evidence="12">Catalyzes the condensation of para-aminobenzoate (pABA) with 6-hydroxymethyl-7,8-dihydropterin diphosphate (DHPt-PP) to form 7,8-dihydropteroate (H2Pte), the immediate precursor of folate derivatives.</text>
</comment>
<reference evidence="14 15" key="1">
    <citation type="submission" date="2020-09" db="EMBL/GenBank/DDBJ databases">
        <title>Investigation of environmental microbe.</title>
        <authorList>
            <person name="Ou Y."/>
            <person name="Kang Q."/>
        </authorList>
    </citation>
    <scope>NUCLEOTIDE SEQUENCE [LARGE SCALE GENOMIC DNA]</scope>
    <source>
        <strain evidence="14 15">KJZ-9</strain>
    </source>
</reference>
<dbReference type="KEGG" id="rama:IDM48_01480"/>
<evidence type="ECO:0000256" key="2">
    <source>
        <dbReference type="ARBA" id="ARBA00001946"/>
    </source>
</evidence>
<dbReference type="SUPFAM" id="SSF51717">
    <property type="entry name" value="Dihydropteroate synthetase-like"/>
    <property type="match status" value="1"/>
</dbReference>
<keyword evidence="15" id="KW-1185">Reference proteome</keyword>
<organism evidence="14 15">
    <name type="scientific">Rothia amarae</name>
    <dbReference type="NCBI Taxonomy" id="169480"/>
    <lineage>
        <taxon>Bacteria</taxon>
        <taxon>Bacillati</taxon>
        <taxon>Actinomycetota</taxon>
        <taxon>Actinomycetes</taxon>
        <taxon>Micrococcales</taxon>
        <taxon>Micrococcaceae</taxon>
        <taxon>Rothia</taxon>
    </lineage>
</organism>
<dbReference type="EMBL" id="CP061538">
    <property type="protein sequence ID" value="QNV40151.1"/>
    <property type="molecule type" value="Genomic_DNA"/>
</dbReference>
<evidence type="ECO:0000256" key="8">
    <source>
        <dbReference type="ARBA" id="ARBA00022723"/>
    </source>
</evidence>